<feature type="signal peptide" evidence="2">
    <location>
        <begin position="1"/>
        <end position="34"/>
    </location>
</feature>
<dbReference type="EMBL" id="JADIKC010000003">
    <property type="protein sequence ID" value="MBM7121249.1"/>
    <property type="molecule type" value="Genomic_DNA"/>
</dbReference>
<keyword evidence="2" id="KW-0732">Signal</keyword>
<feature type="compositionally biased region" description="Polar residues" evidence="1">
    <location>
        <begin position="54"/>
        <end position="68"/>
    </location>
</feature>
<protein>
    <submittedName>
        <fullName evidence="3">Uncharacterized protein</fullName>
    </submittedName>
</protein>
<organism evidence="3 4">
    <name type="scientific">Dyella kyungheensis</name>
    <dbReference type="NCBI Taxonomy" id="1242174"/>
    <lineage>
        <taxon>Bacteria</taxon>
        <taxon>Pseudomonadati</taxon>
        <taxon>Pseudomonadota</taxon>
        <taxon>Gammaproteobacteria</taxon>
        <taxon>Lysobacterales</taxon>
        <taxon>Rhodanobacteraceae</taxon>
        <taxon>Dyella</taxon>
    </lineage>
</organism>
<sequence>MHARLSSLPVRSPSAHRVLLATFLAMALPVCATAAIDDGVPPMQTPPTLGAHTMLNQSEGEGSSPAVTSAIHTQDSGSSLLVLVAGHADNSADPTDSYDNTWKRVGEPVTYNGYDGRFNARAFIAIGAHGGKRHTVQVLKAGSPNGEITIPFIEIAHAGKLQDVAQNYPTPGVTARAANKLTRAWQGMVGGSDTTSTLLSSGTVTTTGPATLVAVWLGEAYIYNMSAVPGDGFKVIDSYLHLPPNSGVQCAVAIKQVDKAGTYSVTWNDSPAQGAILWLFAFQAP</sequence>
<keyword evidence="4" id="KW-1185">Reference proteome</keyword>
<accession>A0ABS2JRP0</accession>
<dbReference type="RefSeq" id="WP_204635654.1">
    <property type="nucleotide sequence ID" value="NZ_JADIKC010000003.1"/>
</dbReference>
<feature type="region of interest" description="Disordered" evidence="1">
    <location>
        <begin position="42"/>
        <end position="68"/>
    </location>
</feature>
<proteinExistence type="predicted"/>
<evidence type="ECO:0000256" key="2">
    <source>
        <dbReference type="SAM" id="SignalP"/>
    </source>
</evidence>
<name>A0ABS2JRP0_9GAMM</name>
<feature type="chain" id="PRO_5047014918" evidence="2">
    <location>
        <begin position="35"/>
        <end position="285"/>
    </location>
</feature>
<comment type="caution">
    <text evidence="3">The sequence shown here is derived from an EMBL/GenBank/DDBJ whole genome shotgun (WGS) entry which is preliminary data.</text>
</comment>
<dbReference type="Proteomes" id="UP001430065">
    <property type="component" value="Unassembled WGS sequence"/>
</dbReference>
<evidence type="ECO:0000313" key="4">
    <source>
        <dbReference type="Proteomes" id="UP001430065"/>
    </source>
</evidence>
<reference evidence="3 4" key="1">
    <citation type="submission" date="2020-10" db="EMBL/GenBank/DDBJ databases">
        <title>Phylogeny of dyella-like bacteria.</title>
        <authorList>
            <person name="Fu J."/>
        </authorList>
    </citation>
    <scope>NUCLEOTIDE SEQUENCE [LARGE SCALE GENOMIC DNA]</scope>
    <source>
        <strain evidence="3 4">THG-B117</strain>
    </source>
</reference>
<evidence type="ECO:0000256" key="1">
    <source>
        <dbReference type="SAM" id="MobiDB-lite"/>
    </source>
</evidence>
<gene>
    <name evidence="3" type="ORF">ISP20_08765</name>
</gene>
<evidence type="ECO:0000313" key="3">
    <source>
        <dbReference type="EMBL" id="MBM7121249.1"/>
    </source>
</evidence>